<dbReference type="EC" id="2.7.13.3" evidence="3"/>
<comment type="caution">
    <text evidence="13">The sequence shown here is derived from an EMBL/GenBank/DDBJ whole genome shotgun (WGS) entry which is preliminary data.</text>
</comment>
<dbReference type="AlphaFoldDB" id="A0A520MHK8"/>
<feature type="domain" description="Histidine kinase" evidence="10">
    <location>
        <begin position="278"/>
        <end position="499"/>
    </location>
</feature>
<evidence type="ECO:0000313" key="14">
    <source>
        <dbReference type="Proteomes" id="UP000315889"/>
    </source>
</evidence>
<feature type="modified residue" description="4-aspartylphosphate" evidence="8">
    <location>
        <position position="571"/>
    </location>
</feature>
<comment type="catalytic activity">
    <reaction evidence="1">
        <text>ATP + protein L-histidine = ADP + protein N-phospho-L-histidine.</text>
        <dbReference type="EC" id="2.7.13.3"/>
    </reaction>
</comment>
<dbReference type="InterPro" id="IPR001789">
    <property type="entry name" value="Sig_transdc_resp-reg_receiver"/>
</dbReference>
<dbReference type="Pfam" id="PF00512">
    <property type="entry name" value="HisKA"/>
    <property type="match status" value="1"/>
</dbReference>
<dbReference type="PROSITE" id="PS50885">
    <property type="entry name" value="HAMP"/>
    <property type="match status" value="1"/>
</dbReference>
<keyword evidence="5" id="KW-0808">Transferase</keyword>
<evidence type="ECO:0000259" key="12">
    <source>
        <dbReference type="PROSITE" id="PS50885"/>
    </source>
</evidence>
<dbReference type="InterPro" id="IPR003594">
    <property type="entry name" value="HATPase_dom"/>
</dbReference>
<dbReference type="PANTHER" id="PTHR43047">
    <property type="entry name" value="TWO-COMPONENT HISTIDINE PROTEIN KINASE"/>
    <property type="match status" value="1"/>
</dbReference>
<dbReference type="FunFam" id="3.30.565.10:FF:000010">
    <property type="entry name" value="Sensor histidine kinase RcsC"/>
    <property type="match status" value="1"/>
</dbReference>
<evidence type="ECO:0000256" key="7">
    <source>
        <dbReference type="ARBA" id="ARBA00023012"/>
    </source>
</evidence>
<evidence type="ECO:0000256" key="2">
    <source>
        <dbReference type="ARBA" id="ARBA00004370"/>
    </source>
</evidence>
<evidence type="ECO:0000256" key="5">
    <source>
        <dbReference type="ARBA" id="ARBA00022679"/>
    </source>
</evidence>
<organism evidence="13 14">
    <name type="scientific">SAR92 clade bacterium</name>
    <dbReference type="NCBI Taxonomy" id="2315479"/>
    <lineage>
        <taxon>Bacteria</taxon>
        <taxon>Pseudomonadati</taxon>
        <taxon>Pseudomonadota</taxon>
        <taxon>Gammaproteobacteria</taxon>
        <taxon>Cellvibrionales</taxon>
        <taxon>Porticoccaceae</taxon>
        <taxon>SAR92 clade</taxon>
    </lineage>
</organism>
<evidence type="ECO:0000259" key="10">
    <source>
        <dbReference type="PROSITE" id="PS50109"/>
    </source>
</evidence>
<dbReference type="SMART" id="SM00387">
    <property type="entry name" value="HATPase_c"/>
    <property type="match status" value="1"/>
</dbReference>
<evidence type="ECO:0000256" key="1">
    <source>
        <dbReference type="ARBA" id="ARBA00000085"/>
    </source>
</evidence>
<feature type="transmembrane region" description="Helical" evidence="9">
    <location>
        <begin position="12"/>
        <end position="35"/>
    </location>
</feature>
<dbReference type="GO" id="GO:0016020">
    <property type="term" value="C:membrane"/>
    <property type="evidence" value="ECO:0007669"/>
    <property type="project" value="UniProtKB-SubCell"/>
</dbReference>
<dbReference type="CDD" id="cd00082">
    <property type="entry name" value="HisKA"/>
    <property type="match status" value="1"/>
</dbReference>
<reference evidence="13 14" key="1">
    <citation type="submission" date="2019-02" db="EMBL/GenBank/DDBJ databases">
        <title>Prokaryotic population dynamics and viral predation in marine succession experiment using metagenomics: the confinement effect.</title>
        <authorList>
            <person name="Haro-Moreno J.M."/>
            <person name="Rodriguez-Valera F."/>
            <person name="Lopez-Perez M."/>
        </authorList>
    </citation>
    <scope>NUCLEOTIDE SEQUENCE [LARGE SCALE GENOMIC DNA]</scope>
    <source>
        <strain evidence="13">MED-G170</strain>
    </source>
</reference>
<keyword evidence="9" id="KW-1133">Transmembrane helix</keyword>
<dbReference type="SMART" id="SM00448">
    <property type="entry name" value="REC"/>
    <property type="match status" value="1"/>
</dbReference>
<feature type="transmembrane region" description="Helical" evidence="9">
    <location>
        <begin position="170"/>
        <end position="189"/>
    </location>
</feature>
<dbReference type="SUPFAM" id="SSF55874">
    <property type="entry name" value="ATPase domain of HSP90 chaperone/DNA topoisomerase II/histidine kinase"/>
    <property type="match status" value="1"/>
</dbReference>
<sequence>MTLGKASFSGIYARLVITTVIPLLSFAVLVGYYMLSSQAQDIKDFQNSIGELAVQQAVNHSGPALADYDIEALKIEADHLFKVTGVEGVLMHNFSEAKTFAIGIIETDVDALPPDFDSGIPWEAGAHQFFFREIYESIEGKKTMLSSNPIGYVVVSIDTQLLMAGQKEKILNTMLVIVFSLFVASWLAIRFTRSISQPIESLHNMVEKMMVGELDSLAEEAGPHEVQLLANGINQLAVTIRDSNSRMQSEITKATAQLHATLVELEEVAEAQNQFLARMSHELRTPLTAVIGFSRLVASEENLESRKEYLSVVERSSTMLLTMIDDILEFSKAHSAGFSLERINFDISKWLVDVLAIHQQGADDKNLSLSYEVIGELPSMVRGDPVRLAQVVSNLLGNAIKFTDKGYVALYLQIDAGDQNGMILRCSIRDSGKGMDTEKLDLLFEPFAQEDVSINRRFGGAGLGLSICKKLVNLMDGEITINSKVNHGSTVSFTSILYNATSSQVATVNPKSSSTGILNGVSILVAEDNHFSQRLIVKLLKGYGAECLVANNGLEATEIARLLHIDVVLMDIHMPIVDGISACESIVGQSSASPPVIGLTADITGEGEAKMLESGADIVLTKPLNEVVLINTILNVLNVRESLINGDDCGLLSSLIPVAELRDTLDQLLEGLERKLKKEEKANLQHLLHDILGLSGLYGMTEFREMILTFKMAYGGLSAEENLATVASIRHHVAKFFTADSEMQV</sequence>
<comment type="subcellular location">
    <subcellularLocation>
        <location evidence="2">Membrane</location>
    </subcellularLocation>
</comment>
<keyword evidence="4 8" id="KW-0597">Phosphoprotein</keyword>
<dbReference type="PROSITE" id="PS50110">
    <property type="entry name" value="RESPONSE_REGULATORY"/>
    <property type="match status" value="1"/>
</dbReference>
<dbReference type="EMBL" id="SHBP01000003">
    <property type="protein sequence ID" value="RZO20700.1"/>
    <property type="molecule type" value="Genomic_DNA"/>
</dbReference>
<dbReference type="SUPFAM" id="SSF52172">
    <property type="entry name" value="CheY-like"/>
    <property type="match status" value="1"/>
</dbReference>
<dbReference type="CDD" id="cd16922">
    <property type="entry name" value="HATPase_EvgS-ArcB-TorS-like"/>
    <property type="match status" value="1"/>
</dbReference>
<dbReference type="CDD" id="cd17546">
    <property type="entry name" value="REC_hyHK_CKI1_RcsC-like"/>
    <property type="match status" value="1"/>
</dbReference>
<dbReference type="Gene3D" id="3.30.565.10">
    <property type="entry name" value="Histidine kinase-like ATPase, C-terminal domain"/>
    <property type="match status" value="1"/>
</dbReference>
<dbReference type="PRINTS" id="PR00344">
    <property type="entry name" value="BCTRLSENSOR"/>
</dbReference>
<dbReference type="SMART" id="SM00388">
    <property type="entry name" value="HisKA"/>
    <property type="match status" value="1"/>
</dbReference>
<feature type="domain" description="HAMP" evidence="12">
    <location>
        <begin position="193"/>
        <end position="245"/>
    </location>
</feature>
<evidence type="ECO:0000259" key="11">
    <source>
        <dbReference type="PROSITE" id="PS50110"/>
    </source>
</evidence>
<dbReference type="PANTHER" id="PTHR43047:SF64">
    <property type="entry name" value="HISTIDINE KINASE CONTAINING CHEY-HOMOLOGOUS RECEIVER DOMAIN AND PAS DOMAIN-RELATED"/>
    <property type="match status" value="1"/>
</dbReference>
<dbReference type="InterPro" id="IPR036097">
    <property type="entry name" value="HisK_dim/P_sf"/>
</dbReference>
<feature type="domain" description="Response regulatory" evidence="11">
    <location>
        <begin position="522"/>
        <end position="637"/>
    </location>
</feature>
<evidence type="ECO:0000256" key="3">
    <source>
        <dbReference type="ARBA" id="ARBA00012438"/>
    </source>
</evidence>
<dbReference type="GO" id="GO:0000155">
    <property type="term" value="F:phosphorelay sensor kinase activity"/>
    <property type="evidence" value="ECO:0007669"/>
    <property type="project" value="InterPro"/>
</dbReference>
<accession>A0A520MHK8</accession>
<dbReference type="InterPro" id="IPR004358">
    <property type="entry name" value="Sig_transdc_His_kin-like_C"/>
</dbReference>
<dbReference type="SUPFAM" id="SSF47384">
    <property type="entry name" value="Homodimeric domain of signal transducing histidine kinase"/>
    <property type="match status" value="1"/>
</dbReference>
<dbReference type="InterPro" id="IPR003660">
    <property type="entry name" value="HAMP_dom"/>
</dbReference>
<dbReference type="Gene3D" id="1.10.287.130">
    <property type="match status" value="1"/>
</dbReference>
<dbReference type="InterPro" id="IPR003661">
    <property type="entry name" value="HisK_dim/P_dom"/>
</dbReference>
<dbReference type="InterPro" id="IPR011006">
    <property type="entry name" value="CheY-like_superfamily"/>
</dbReference>
<evidence type="ECO:0000256" key="6">
    <source>
        <dbReference type="ARBA" id="ARBA00022777"/>
    </source>
</evidence>
<keyword evidence="9" id="KW-0812">Transmembrane</keyword>
<keyword evidence="9" id="KW-0472">Membrane</keyword>
<proteinExistence type="predicted"/>
<protein>
    <recommendedName>
        <fullName evidence="3">histidine kinase</fullName>
        <ecNumber evidence="3">2.7.13.3</ecNumber>
    </recommendedName>
</protein>
<dbReference type="InterPro" id="IPR005467">
    <property type="entry name" value="His_kinase_dom"/>
</dbReference>
<dbReference type="Pfam" id="PF00672">
    <property type="entry name" value="HAMP"/>
    <property type="match status" value="1"/>
</dbReference>
<evidence type="ECO:0000256" key="8">
    <source>
        <dbReference type="PROSITE-ProRule" id="PRU00169"/>
    </source>
</evidence>
<dbReference type="Pfam" id="PF00072">
    <property type="entry name" value="Response_reg"/>
    <property type="match status" value="1"/>
</dbReference>
<dbReference type="Proteomes" id="UP000315889">
    <property type="component" value="Unassembled WGS sequence"/>
</dbReference>
<evidence type="ECO:0000256" key="9">
    <source>
        <dbReference type="SAM" id="Phobius"/>
    </source>
</evidence>
<keyword evidence="7" id="KW-0902">Two-component regulatory system</keyword>
<dbReference type="PROSITE" id="PS50109">
    <property type="entry name" value="HIS_KIN"/>
    <property type="match status" value="1"/>
</dbReference>
<evidence type="ECO:0000256" key="4">
    <source>
        <dbReference type="ARBA" id="ARBA00022553"/>
    </source>
</evidence>
<gene>
    <name evidence="13" type="ORF">EVB03_03035</name>
</gene>
<evidence type="ECO:0000313" key="13">
    <source>
        <dbReference type="EMBL" id="RZO20700.1"/>
    </source>
</evidence>
<name>A0A520MHK8_9GAMM</name>
<dbReference type="Gene3D" id="6.10.340.10">
    <property type="match status" value="1"/>
</dbReference>
<dbReference type="InterPro" id="IPR036890">
    <property type="entry name" value="HATPase_C_sf"/>
</dbReference>
<dbReference type="Pfam" id="PF02518">
    <property type="entry name" value="HATPase_c"/>
    <property type="match status" value="1"/>
</dbReference>
<keyword evidence="6" id="KW-0418">Kinase</keyword>
<dbReference type="Gene3D" id="3.40.50.2300">
    <property type="match status" value="1"/>
</dbReference>